<dbReference type="AlphaFoldDB" id="A0A7J7EYV3"/>
<gene>
    <name evidence="1" type="ORF">HPG69_014671</name>
</gene>
<organism evidence="1 2">
    <name type="scientific">Diceros bicornis minor</name>
    <name type="common">South-central black rhinoceros</name>
    <dbReference type="NCBI Taxonomy" id="77932"/>
    <lineage>
        <taxon>Eukaryota</taxon>
        <taxon>Metazoa</taxon>
        <taxon>Chordata</taxon>
        <taxon>Craniata</taxon>
        <taxon>Vertebrata</taxon>
        <taxon>Euteleostomi</taxon>
        <taxon>Mammalia</taxon>
        <taxon>Eutheria</taxon>
        <taxon>Laurasiatheria</taxon>
        <taxon>Perissodactyla</taxon>
        <taxon>Rhinocerotidae</taxon>
        <taxon>Diceros</taxon>
    </lineage>
</organism>
<sequence>MQSLFFQVLSNLPVLPEFDIQKVFAPRQHCLPSSSRSSVPLVFLLQIRTGLRGYCKAPALSAILLSSKCQQWEDGRGMYSAIESAL</sequence>
<dbReference type="Proteomes" id="UP000551758">
    <property type="component" value="Unassembled WGS sequence"/>
</dbReference>
<name>A0A7J7EYV3_DICBM</name>
<accession>A0A7J7EYV3</accession>
<keyword evidence="2" id="KW-1185">Reference proteome</keyword>
<dbReference type="EMBL" id="JACDTQ010001806">
    <property type="protein sequence ID" value="KAF5920982.1"/>
    <property type="molecule type" value="Genomic_DNA"/>
</dbReference>
<comment type="caution">
    <text evidence="1">The sequence shown here is derived from an EMBL/GenBank/DDBJ whole genome shotgun (WGS) entry which is preliminary data.</text>
</comment>
<protein>
    <submittedName>
        <fullName evidence="1">Uncharacterized protein</fullName>
    </submittedName>
</protein>
<reference evidence="1 2" key="1">
    <citation type="journal article" date="2020" name="Mol. Biol. Evol.">
        <title>Interspecific Gene Flow and the Evolution of Specialization in Black and White Rhinoceros.</title>
        <authorList>
            <person name="Moodley Y."/>
            <person name="Westbury M.V."/>
            <person name="Russo I.M."/>
            <person name="Gopalakrishnan S."/>
            <person name="Rakotoarivelo A."/>
            <person name="Olsen R.A."/>
            <person name="Prost S."/>
            <person name="Tunstall T."/>
            <person name="Ryder O.A."/>
            <person name="Dalen L."/>
            <person name="Bruford M.W."/>
        </authorList>
    </citation>
    <scope>NUCLEOTIDE SEQUENCE [LARGE SCALE GENOMIC DNA]</scope>
    <source>
        <strain evidence="1">SBR-YM</strain>
        <tissue evidence="1">Skin</tissue>
    </source>
</reference>
<evidence type="ECO:0000313" key="1">
    <source>
        <dbReference type="EMBL" id="KAF5920982.1"/>
    </source>
</evidence>
<evidence type="ECO:0000313" key="2">
    <source>
        <dbReference type="Proteomes" id="UP000551758"/>
    </source>
</evidence>
<proteinExistence type="predicted"/>